<keyword evidence="3" id="KW-1185">Reference proteome</keyword>
<name>A0A8S0QYG7_OLEEU</name>
<sequence>MNLNSKSNSRSGLTDNDWTELLSVPNKNVASRVVNGNQSRVGALGIRGLKKDCIKQGRLRSKLLEGKRTENGSRKSNVGLESNANGELIKSLPTKLYSWLLLAH</sequence>
<accession>A0A8S0QYG7</accession>
<feature type="compositionally biased region" description="Basic and acidic residues" evidence="1">
    <location>
        <begin position="64"/>
        <end position="73"/>
    </location>
</feature>
<evidence type="ECO:0000313" key="2">
    <source>
        <dbReference type="EMBL" id="CAA2971358.1"/>
    </source>
</evidence>
<organism evidence="2 3">
    <name type="scientific">Olea europaea subsp. europaea</name>
    <dbReference type="NCBI Taxonomy" id="158383"/>
    <lineage>
        <taxon>Eukaryota</taxon>
        <taxon>Viridiplantae</taxon>
        <taxon>Streptophyta</taxon>
        <taxon>Embryophyta</taxon>
        <taxon>Tracheophyta</taxon>
        <taxon>Spermatophyta</taxon>
        <taxon>Magnoliopsida</taxon>
        <taxon>eudicotyledons</taxon>
        <taxon>Gunneridae</taxon>
        <taxon>Pentapetalae</taxon>
        <taxon>asterids</taxon>
        <taxon>lamiids</taxon>
        <taxon>Lamiales</taxon>
        <taxon>Oleaceae</taxon>
        <taxon>Oleeae</taxon>
        <taxon>Olea</taxon>
    </lineage>
</organism>
<feature type="region of interest" description="Disordered" evidence="1">
    <location>
        <begin position="64"/>
        <end position="84"/>
    </location>
</feature>
<evidence type="ECO:0000313" key="3">
    <source>
        <dbReference type="Proteomes" id="UP000594638"/>
    </source>
</evidence>
<reference evidence="2 3" key="1">
    <citation type="submission" date="2019-12" db="EMBL/GenBank/DDBJ databases">
        <authorList>
            <person name="Alioto T."/>
            <person name="Alioto T."/>
            <person name="Gomez Garrido J."/>
        </authorList>
    </citation>
    <scope>NUCLEOTIDE SEQUENCE [LARGE SCALE GENOMIC DNA]</scope>
</reference>
<dbReference type="Gramene" id="OE9A109743T1">
    <property type="protein sequence ID" value="OE9A109743C1"/>
    <property type="gene ID" value="OE9A109743"/>
</dbReference>
<dbReference type="AlphaFoldDB" id="A0A8S0QYG7"/>
<proteinExistence type="predicted"/>
<feature type="compositionally biased region" description="Polar residues" evidence="1">
    <location>
        <begin position="74"/>
        <end position="84"/>
    </location>
</feature>
<protein>
    <submittedName>
        <fullName evidence="2">Uncharacterized protein</fullName>
    </submittedName>
</protein>
<comment type="caution">
    <text evidence="2">The sequence shown here is derived from an EMBL/GenBank/DDBJ whole genome shotgun (WGS) entry which is preliminary data.</text>
</comment>
<evidence type="ECO:0000256" key="1">
    <source>
        <dbReference type="SAM" id="MobiDB-lite"/>
    </source>
</evidence>
<dbReference type="Proteomes" id="UP000594638">
    <property type="component" value="Unassembled WGS sequence"/>
</dbReference>
<dbReference type="EMBL" id="CACTIH010002008">
    <property type="protein sequence ID" value="CAA2971358.1"/>
    <property type="molecule type" value="Genomic_DNA"/>
</dbReference>
<gene>
    <name evidence="2" type="ORF">OLEA9_A109743</name>
</gene>